<gene>
    <name evidence="5" type="ORF">AbraCBS73388_006804</name>
</gene>
<dbReference type="Proteomes" id="UP001143548">
    <property type="component" value="Unassembled WGS sequence"/>
</dbReference>
<dbReference type="InterPro" id="IPR036236">
    <property type="entry name" value="Znf_C2H2_sf"/>
</dbReference>
<keyword evidence="1" id="KW-0677">Repeat</keyword>
<dbReference type="PANTHER" id="PTHR10039:SF14">
    <property type="entry name" value="NACHT DOMAIN-CONTAINING PROTEIN"/>
    <property type="match status" value="1"/>
</dbReference>
<evidence type="ECO:0000256" key="3">
    <source>
        <dbReference type="SAM" id="MobiDB-lite"/>
    </source>
</evidence>
<dbReference type="EMBL" id="BROQ01000036">
    <property type="protein sequence ID" value="GKZ21143.1"/>
    <property type="molecule type" value="Genomic_DNA"/>
</dbReference>
<dbReference type="Pfam" id="PF24883">
    <property type="entry name" value="NPHP3_N"/>
    <property type="match status" value="1"/>
</dbReference>
<evidence type="ECO:0000313" key="5">
    <source>
        <dbReference type="EMBL" id="GKZ21143.1"/>
    </source>
</evidence>
<evidence type="ECO:0000256" key="1">
    <source>
        <dbReference type="ARBA" id="ARBA00022737"/>
    </source>
</evidence>
<comment type="caution">
    <text evidence="5">The sequence shown here is derived from an EMBL/GenBank/DDBJ whole genome shotgun (WGS) entry which is preliminary data.</text>
</comment>
<dbReference type="Pfam" id="PF24809">
    <property type="entry name" value="DUF7708"/>
    <property type="match status" value="1"/>
</dbReference>
<reference evidence="5" key="1">
    <citation type="submission" date="2022-07" db="EMBL/GenBank/DDBJ databases">
        <title>Taxonomy of Aspergillus series Nigri: significant species reduction supported by multi-species coalescent approaches.</title>
        <authorList>
            <person name="Bian C."/>
            <person name="Kusuya Y."/>
            <person name="Sklenar F."/>
            <person name="D'hooge E."/>
            <person name="Yaguchi T."/>
            <person name="Takahashi H."/>
            <person name="Hubka V."/>
        </authorList>
    </citation>
    <scope>NUCLEOTIDE SEQUENCE</scope>
    <source>
        <strain evidence="5">CBS 733.88</strain>
    </source>
</reference>
<keyword evidence="2" id="KW-0862">Zinc</keyword>
<dbReference type="GO" id="GO:0008270">
    <property type="term" value="F:zinc ion binding"/>
    <property type="evidence" value="ECO:0007669"/>
    <property type="project" value="UniProtKB-KW"/>
</dbReference>
<dbReference type="Pfam" id="PF00096">
    <property type="entry name" value="zf-C2H2"/>
    <property type="match status" value="3"/>
</dbReference>
<dbReference type="Gene3D" id="3.30.160.60">
    <property type="entry name" value="Classic Zinc Finger"/>
    <property type="match status" value="2"/>
</dbReference>
<dbReference type="PANTHER" id="PTHR10039">
    <property type="entry name" value="AMELOGENIN"/>
    <property type="match status" value="1"/>
</dbReference>
<feature type="domain" description="C2H2-type" evidence="4">
    <location>
        <begin position="1331"/>
        <end position="1358"/>
    </location>
</feature>
<dbReference type="SUPFAM" id="SSF53474">
    <property type="entry name" value="alpha/beta-Hydrolases"/>
    <property type="match status" value="1"/>
</dbReference>
<evidence type="ECO:0000259" key="4">
    <source>
        <dbReference type="PROSITE" id="PS50157"/>
    </source>
</evidence>
<dbReference type="Gene3D" id="3.40.50.300">
    <property type="entry name" value="P-loop containing nucleotide triphosphate hydrolases"/>
    <property type="match status" value="1"/>
</dbReference>
<dbReference type="InterPro" id="IPR056884">
    <property type="entry name" value="NPHP3-like_N"/>
</dbReference>
<dbReference type="Pfam" id="PF22939">
    <property type="entry name" value="WHD_GPIID"/>
    <property type="match status" value="1"/>
</dbReference>
<dbReference type="Gene3D" id="3.40.50.1820">
    <property type="entry name" value="alpha/beta hydrolase"/>
    <property type="match status" value="1"/>
</dbReference>
<dbReference type="InterPro" id="IPR056125">
    <property type="entry name" value="DUF7708"/>
</dbReference>
<dbReference type="SMART" id="SM00355">
    <property type="entry name" value="ZnF_C2H2"/>
    <property type="match status" value="5"/>
</dbReference>
<dbReference type="InterPro" id="IPR029058">
    <property type="entry name" value="AB_hydrolase_fold"/>
</dbReference>
<name>A0A9W5YRD8_9EURO</name>
<keyword evidence="2" id="KW-0863">Zinc-finger</keyword>
<feature type="region of interest" description="Disordered" evidence="3">
    <location>
        <begin position="378"/>
        <end position="408"/>
    </location>
</feature>
<accession>A0A9W5YRD8</accession>
<dbReference type="SUPFAM" id="SSF57667">
    <property type="entry name" value="beta-beta-alpha zinc fingers"/>
    <property type="match status" value="2"/>
</dbReference>
<sequence>MAELDLKKTVFRLRQLPETVETPADVAELLSKRLRVTEGEITVRSLAQSLEHWENPRTKVATVMFKVCPSPVLERPDAKEWYIDGMSHDLNDRLILDTHFLGLTPLNDHGHLQARYDCVVISGLASHPFGSWQPKEDKKYMWILDKLARGEQLVRAILYGYDTKLQGSTSFQTIPDLAKQLIDQLHAHRDPKCETPLAFLAHSLGGLVLKQALLDLAKYRRGDEYRRLLNAVRGAIFFGVPSQGMETSTWEAFVQEQPNEILIKALSKTSDFIPKLTKEFNEALGEHCKFFWAYEQNQSPTVIQQKKADGQLTREGKAVTLVTAESATCGFINSDPDATIPITDSHSGMVKFRQNSPHYAPVREKLWQILLPTLPPQDDTGCDAQSDASISATDSLPQPPRRSMIGGQDLVHPNYINRRRHITELLKEFKSVSRITENEAHGFASTTWGVLGQEIDDIQSKLNNMPGRMNYLHKLDIFTEAMRQFGRLTEEIELFSHDSNSMAYIWGPMKYILASTYEYPKPFKSILEAYESIGDQTPQLDDLQNLIVQSPHLREVLVNIYEDVVLFQAQIIRHLRLRQWDQLFVSWFKEESIEFRELSSRIDRNKQLIENNASQQDLEAVRMQNLGKKSVLESARYTTAKIHSDTVRHWLSAFDIQTAHEIHIERRKVCEDPGRWLLQSLEFERWARPETSWNPLLWLRGLPGAGKSVLASIVIDNLLEMKMKDAAVAYFYCKQGDDKRTSVEGVTRSILAQLLDQNPDLLPYFHENAQTNVSLASSQASKQILGTSLRSFGRVYLVLDGLDECGRDARKAIASRFREMVDLEVKVGSIRCLFISQVDGAAEADFQGIPFITIGHQNTRDIKNYVGKWQQTLVAKFGASKRLSDLQEIISKAAKGLFIFAELFAKFLEQQLTIEDLEKHLFSDNLPVEMDSLYDRILGRVLAGRDPTTTRTIEEILGWIVCARRPLRWEEIQTAYCTNPESRNFEDGRRLTESPLELFASLVVCHPDTTVDLVHGTARQYLTKKRMLINGVGKEPVIKFHEAHFSLAMRCLTYLSFPEFYLDRKEDDIKSDLLKGFHQLYDYASACWAMHLEGAILHLGKHDLTQLYKALRRLVESHWSKSHKPIQITGNVRKALSPFGKVVDTKAKQHGRLLQAVAWAKKQSGPSGEGPSDEDALTLWKVTAKIRAVLEGIDTTGADFERIQPDYRVRRYKCPRVNCYYYHHGFRDFDQRERHTKKHTRPYLCAVAGCPKGAFGYAVEAALRKHLRNVHHITDDGAEAEPVFPILDKEKASNSGGGNAKFHCPECDATFPRKWVLKRHKERHNVDRQIFACAKCPRIFPRKDAYERHQQTHSKTKKYFCGSCPRIFSRRDSLKRHQDNSGCGKQWKPSKRR</sequence>
<organism evidence="5 6">
    <name type="scientific">Aspergillus brasiliensis</name>
    <dbReference type="NCBI Taxonomy" id="319629"/>
    <lineage>
        <taxon>Eukaryota</taxon>
        <taxon>Fungi</taxon>
        <taxon>Dikarya</taxon>
        <taxon>Ascomycota</taxon>
        <taxon>Pezizomycotina</taxon>
        <taxon>Eurotiomycetes</taxon>
        <taxon>Eurotiomycetidae</taxon>
        <taxon>Eurotiales</taxon>
        <taxon>Aspergillaceae</taxon>
        <taxon>Aspergillus</taxon>
        <taxon>Aspergillus subgen. Circumdati</taxon>
    </lineage>
</organism>
<dbReference type="PROSITE" id="PS50157">
    <property type="entry name" value="ZINC_FINGER_C2H2_2"/>
    <property type="match status" value="3"/>
</dbReference>
<feature type="region of interest" description="Disordered" evidence="3">
    <location>
        <begin position="1372"/>
        <end position="1393"/>
    </location>
</feature>
<proteinExistence type="predicted"/>
<evidence type="ECO:0000313" key="6">
    <source>
        <dbReference type="Proteomes" id="UP001143548"/>
    </source>
</evidence>
<evidence type="ECO:0000256" key="2">
    <source>
        <dbReference type="PROSITE-ProRule" id="PRU00042"/>
    </source>
</evidence>
<dbReference type="InterPro" id="IPR027417">
    <property type="entry name" value="P-loop_NTPase"/>
</dbReference>
<dbReference type="PROSITE" id="PS00028">
    <property type="entry name" value="ZINC_FINGER_C2H2_1"/>
    <property type="match status" value="2"/>
</dbReference>
<dbReference type="InterPro" id="IPR013087">
    <property type="entry name" value="Znf_C2H2_type"/>
</dbReference>
<feature type="domain" description="C2H2-type" evidence="4">
    <location>
        <begin position="1359"/>
        <end position="1387"/>
    </location>
</feature>
<dbReference type="InterPro" id="IPR054471">
    <property type="entry name" value="GPIID_WHD"/>
</dbReference>
<feature type="domain" description="C2H2-type" evidence="4">
    <location>
        <begin position="1302"/>
        <end position="1329"/>
    </location>
</feature>
<keyword evidence="2" id="KW-0479">Metal-binding</keyword>
<protein>
    <recommendedName>
        <fullName evidence="4">C2H2-type domain-containing protein</fullName>
    </recommendedName>
</protein>
<dbReference type="SUPFAM" id="SSF52540">
    <property type="entry name" value="P-loop containing nucleoside triphosphate hydrolases"/>
    <property type="match status" value="1"/>
</dbReference>
<feature type="compositionally biased region" description="Polar residues" evidence="3">
    <location>
        <begin position="386"/>
        <end position="396"/>
    </location>
</feature>